<gene>
    <name evidence="10" type="ORF">HJ583_007065</name>
</gene>
<protein>
    <submittedName>
        <fullName evidence="10">Glycosyltransferase family 39 protein</fullName>
    </submittedName>
</protein>
<evidence type="ECO:0000256" key="1">
    <source>
        <dbReference type="ARBA" id="ARBA00004651"/>
    </source>
</evidence>
<dbReference type="InterPro" id="IPR050297">
    <property type="entry name" value="LipidA_mod_glycosyltrf_83"/>
</dbReference>
<evidence type="ECO:0000256" key="8">
    <source>
        <dbReference type="SAM" id="Phobius"/>
    </source>
</evidence>
<name>A0ABX2IDW9_9RHOO</name>
<evidence type="ECO:0000256" key="3">
    <source>
        <dbReference type="ARBA" id="ARBA00022676"/>
    </source>
</evidence>
<organism evidence="10 11">
    <name type="scientific">Uliginosibacterium aquaticum</name>
    <dbReference type="NCBI Taxonomy" id="2731212"/>
    <lineage>
        <taxon>Bacteria</taxon>
        <taxon>Pseudomonadati</taxon>
        <taxon>Pseudomonadota</taxon>
        <taxon>Betaproteobacteria</taxon>
        <taxon>Rhodocyclales</taxon>
        <taxon>Zoogloeaceae</taxon>
        <taxon>Uliginosibacterium</taxon>
    </lineage>
</organism>
<proteinExistence type="predicted"/>
<feature type="domain" description="Glycosyltransferase RgtA/B/C/D-like" evidence="9">
    <location>
        <begin position="68"/>
        <end position="228"/>
    </location>
</feature>
<sequence>MEDWTRIRFASEEAKPSTRLAQAWLLLLLLALLTAYRLWIIPRLGVTLYIDEAQYWTWAQNLDWGYFSKPPVVAWLIAASTAVFGDGLLAVKLPSLLLYPATAWLMFRLGERLFDARIGFRTGLAFALIPIVSALGLAVSTDAPLLFCWAAAMLCLLHAIERDRLRDWLLLGAVVGIGIMAKYTMAAFAASATLYLLGDAKRRRVFAHPGLWAAIVLASLIVLPNIVWNWANDFPTLRHTADITHVAGNDKSGNLGEFLLAQVGSLGPGFAFAFIGGLLLALRKWRDARYQFVLAFSLPLLGIVFLQAMRSEANGNWAAPALLTALLLGVKWLARLKNRWWVGAMALNVVLMLGAYHLGDYFALRGEAQPAKLDPLKRAKGWDQLATEVRPLLAAHPGALLLAEDRTMMAHMLYELRDLKPEHAAWAPLPHPADHYQLSVPLRDEPSSRPMLLVTRNDNSSVASRFARSEQIARIVVEVEPGLKREASVLLLEGFRGYK</sequence>
<evidence type="ECO:0000256" key="5">
    <source>
        <dbReference type="ARBA" id="ARBA00022692"/>
    </source>
</evidence>
<feature type="transmembrane region" description="Helical" evidence="8">
    <location>
        <begin position="259"/>
        <end position="280"/>
    </location>
</feature>
<reference evidence="10 11" key="1">
    <citation type="submission" date="2020-06" db="EMBL/GenBank/DDBJ databases">
        <title>Draft genome of Uliginosibacterium sp. IMCC34675.</title>
        <authorList>
            <person name="Song J."/>
        </authorList>
    </citation>
    <scope>NUCLEOTIDE SEQUENCE [LARGE SCALE GENOMIC DNA]</scope>
    <source>
        <strain evidence="10 11">IMCC34675</strain>
    </source>
</reference>
<dbReference type="PANTHER" id="PTHR33908">
    <property type="entry name" value="MANNOSYLTRANSFERASE YKCB-RELATED"/>
    <property type="match status" value="1"/>
</dbReference>
<evidence type="ECO:0000256" key="7">
    <source>
        <dbReference type="ARBA" id="ARBA00023136"/>
    </source>
</evidence>
<keyword evidence="2" id="KW-1003">Cell membrane</keyword>
<evidence type="ECO:0000313" key="11">
    <source>
        <dbReference type="Proteomes" id="UP000778523"/>
    </source>
</evidence>
<evidence type="ECO:0000256" key="2">
    <source>
        <dbReference type="ARBA" id="ARBA00022475"/>
    </source>
</evidence>
<feature type="transmembrane region" description="Helical" evidence="8">
    <location>
        <begin position="72"/>
        <end position="97"/>
    </location>
</feature>
<keyword evidence="3" id="KW-0328">Glycosyltransferase</keyword>
<dbReference type="Pfam" id="PF13231">
    <property type="entry name" value="PMT_2"/>
    <property type="match status" value="1"/>
</dbReference>
<dbReference type="RefSeq" id="WP_170021224.1">
    <property type="nucleotide sequence ID" value="NZ_JABCSC020000001.1"/>
</dbReference>
<feature type="transmembrane region" description="Helical" evidence="8">
    <location>
        <begin position="292"/>
        <end position="309"/>
    </location>
</feature>
<feature type="transmembrane region" description="Helical" evidence="8">
    <location>
        <begin position="210"/>
        <end position="231"/>
    </location>
</feature>
<keyword evidence="5 8" id="KW-0812">Transmembrane</keyword>
<evidence type="ECO:0000259" key="9">
    <source>
        <dbReference type="Pfam" id="PF13231"/>
    </source>
</evidence>
<keyword evidence="6 8" id="KW-1133">Transmembrane helix</keyword>
<feature type="transmembrane region" description="Helical" evidence="8">
    <location>
        <begin position="20"/>
        <end position="39"/>
    </location>
</feature>
<comment type="caution">
    <text evidence="10">The sequence shown here is derived from an EMBL/GenBank/DDBJ whole genome shotgun (WGS) entry which is preliminary data.</text>
</comment>
<keyword evidence="7 8" id="KW-0472">Membrane</keyword>
<evidence type="ECO:0000256" key="6">
    <source>
        <dbReference type="ARBA" id="ARBA00022989"/>
    </source>
</evidence>
<dbReference type="InterPro" id="IPR038731">
    <property type="entry name" value="RgtA/B/C-like"/>
</dbReference>
<accession>A0ABX2IDW9</accession>
<keyword evidence="4" id="KW-0808">Transferase</keyword>
<dbReference type="Proteomes" id="UP000778523">
    <property type="component" value="Unassembled WGS sequence"/>
</dbReference>
<feature type="transmembrane region" description="Helical" evidence="8">
    <location>
        <begin position="340"/>
        <end position="359"/>
    </location>
</feature>
<dbReference type="PANTHER" id="PTHR33908:SF11">
    <property type="entry name" value="MEMBRANE PROTEIN"/>
    <property type="match status" value="1"/>
</dbReference>
<evidence type="ECO:0000313" key="10">
    <source>
        <dbReference type="EMBL" id="NSL54779.1"/>
    </source>
</evidence>
<keyword evidence="11" id="KW-1185">Reference proteome</keyword>
<feature type="transmembrane region" description="Helical" evidence="8">
    <location>
        <begin position="168"/>
        <end position="198"/>
    </location>
</feature>
<dbReference type="EMBL" id="JABCSC020000001">
    <property type="protein sequence ID" value="NSL54779.1"/>
    <property type="molecule type" value="Genomic_DNA"/>
</dbReference>
<feature type="transmembrane region" description="Helical" evidence="8">
    <location>
        <begin position="315"/>
        <end position="333"/>
    </location>
</feature>
<feature type="transmembrane region" description="Helical" evidence="8">
    <location>
        <begin position="118"/>
        <end position="139"/>
    </location>
</feature>
<evidence type="ECO:0000256" key="4">
    <source>
        <dbReference type="ARBA" id="ARBA00022679"/>
    </source>
</evidence>
<comment type="subcellular location">
    <subcellularLocation>
        <location evidence="1">Cell membrane</location>
        <topology evidence="1">Multi-pass membrane protein</topology>
    </subcellularLocation>
</comment>